<evidence type="ECO:0000313" key="1">
    <source>
        <dbReference type="EMBL" id="AKV04225.1"/>
    </source>
</evidence>
<evidence type="ECO:0008006" key="3">
    <source>
        <dbReference type="Google" id="ProtNLM"/>
    </source>
</evidence>
<organism evidence="1 2">
    <name type="scientific">Labilithrix luteola</name>
    <dbReference type="NCBI Taxonomy" id="1391654"/>
    <lineage>
        <taxon>Bacteria</taxon>
        <taxon>Pseudomonadati</taxon>
        <taxon>Myxococcota</taxon>
        <taxon>Polyangia</taxon>
        <taxon>Polyangiales</taxon>
        <taxon>Labilitrichaceae</taxon>
        <taxon>Labilithrix</taxon>
    </lineage>
</organism>
<accession>A0A0K1QFN8</accession>
<reference evidence="1 2" key="1">
    <citation type="submission" date="2015-08" db="EMBL/GenBank/DDBJ databases">
        <authorList>
            <person name="Babu N.S."/>
            <person name="Beckwith C.J."/>
            <person name="Beseler K.G."/>
            <person name="Brison A."/>
            <person name="Carone J.V."/>
            <person name="Caskin T.P."/>
            <person name="Diamond M."/>
            <person name="Durham M.E."/>
            <person name="Foxe J.M."/>
            <person name="Go M."/>
            <person name="Henderson B.A."/>
            <person name="Jones I.B."/>
            <person name="McGettigan J.A."/>
            <person name="Micheletti S.J."/>
            <person name="Nasrallah M.E."/>
            <person name="Ortiz D."/>
            <person name="Piller C.R."/>
            <person name="Privatt S.R."/>
            <person name="Schneider S.L."/>
            <person name="Sharp S."/>
            <person name="Smith T.C."/>
            <person name="Stanton J.D."/>
            <person name="Ullery H.E."/>
            <person name="Wilson R.J."/>
            <person name="Serrano M.G."/>
            <person name="Buck G."/>
            <person name="Lee V."/>
            <person name="Wang Y."/>
            <person name="Carvalho R."/>
            <person name="Voegtly L."/>
            <person name="Shi R."/>
            <person name="Duckworth R."/>
            <person name="Johnson A."/>
            <person name="Loviza R."/>
            <person name="Walstead R."/>
            <person name="Shah Z."/>
            <person name="Kiflezghi M."/>
            <person name="Wade K."/>
            <person name="Ball S.L."/>
            <person name="Bradley K.W."/>
            <person name="Asai D.J."/>
            <person name="Bowman C.A."/>
            <person name="Russell D.A."/>
            <person name="Pope W.H."/>
            <person name="Jacobs-Sera D."/>
            <person name="Hendrix R.W."/>
            <person name="Hatfull G.F."/>
        </authorList>
    </citation>
    <scope>NUCLEOTIDE SEQUENCE [LARGE SCALE GENOMIC DNA]</scope>
    <source>
        <strain evidence="1 2">DSM 27648</strain>
    </source>
</reference>
<dbReference type="OrthoDB" id="5525932at2"/>
<evidence type="ECO:0000313" key="2">
    <source>
        <dbReference type="Proteomes" id="UP000064967"/>
    </source>
</evidence>
<dbReference type="EMBL" id="CP012333">
    <property type="protein sequence ID" value="AKV04225.1"/>
    <property type="molecule type" value="Genomic_DNA"/>
</dbReference>
<sequence>MLRSSSLAWIAPALAVAACNGSSPPNSSAAEGESAKVVRPQVSWPAPASLDRTAVASLAASGDSSGIQARIDRSPVPVLVPRDASLTTAALVVEGEFYAYSGRGDGIVVAVQGTRAAHRYEGIAAVGPKTPGARRVRGSQGFVTENEGIRTASWIENGVAYTADVECSDRKDTRCTDEAYVVDLVESLAYAGGAGARGGR</sequence>
<name>A0A0K1QFN8_9BACT</name>
<dbReference type="Proteomes" id="UP000064967">
    <property type="component" value="Chromosome"/>
</dbReference>
<dbReference type="AlphaFoldDB" id="A0A0K1QFN8"/>
<dbReference type="STRING" id="1391654.AKJ09_10888"/>
<gene>
    <name evidence="1" type="ORF">AKJ09_10888</name>
</gene>
<keyword evidence="2" id="KW-1185">Reference proteome</keyword>
<dbReference type="PROSITE" id="PS51257">
    <property type="entry name" value="PROKAR_LIPOPROTEIN"/>
    <property type="match status" value="1"/>
</dbReference>
<dbReference type="KEGG" id="llu:AKJ09_10888"/>
<protein>
    <recommendedName>
        <fullName evidence="3">Lipoprotein</fullName>
    </recommendedName>
</protein>
<dbReference type="RefSeq" id="WP_146654867.1">
    <property type="nucleotide sequence ID" value="NZ_CP012333.1"/>
</dbReference>
<proteinExistence type="predicted"/>